<keyword evidence="8" id="KW-1185">Reference proteome</keyword>
<dbReference type="PANTHER" id="PTHR18895">
    <property type="entry name" value="HEMK METHYLTRANSFERASE"/>
    <property type="match status" value="1"/>
</dbReference>
<evidence type="ECO:0000256" key="1">
    <source>
        <dbReference type="ARBA" id="ARBA00012771"/>
    </source>
</evidence>
<dbReference type="EMBL" id="JASPKY010000017">
    <property type="protein sequence ID" value="KAK9752844.1"/>
    <property type="molecule type" value="Genomic_DNA"/>
</dbReference>
<protein>
    <recommendedName>
        <fullName evidence="1">peptide chain release factor N(5)-glutamine methyltransferase</fullName>
        <ecNumber evidence="1">2.1.1.297</ecNumber>
    </recommendedName>
</protein>
<dbReference type="AlphaFoldDB" id="A0AAW1N2R6"/>
<reference evidence="7 8" key="1">
    <citation type="journal article" date="2024" name="BMC Genomics">
        <title>De novo assembly and annotation of Popillia japonica's genome with initial clues to its potential as an invasive pest.</title>
        <authorList>
            <person name="Cucini C."/>
            <person name="Boschi S."/>
            <person name="Funari R."/>
            <person name="Cardaioli E."/>
            <person name="Iannotti N."/>
            <person name="Marturano G."/>
            <person name="Paoli F."/>
            <person name="Bruttini M."/>
            <person name="Carapelli A."/>
            <person name="Frati F."/>
            <person name="Nardi F."/>
        </authorList>
    </citation>
    <scope>NUCLEOTIDE SEQUENCE [LARGE SCALE GENOMIC DNA]</scope>
    <source>
        <strain evidence="7">DMR45628</strain>
    </source>
</reference>
<sequence>MLLSSKIISNFTLTLLHDEILNTGIKITTLSHRGEYSAFSRHNPPTRKVYTLKSRDAIVENKGAKFKFHTKDVIKKWKKEFVKADLSEPKLSIENIIASILQTRQISDIYKKKNSFLSREQIKKVIKMCRMRLESMPIQYVIREWDFRNLTLEMRPPVFIPRPETEQLVDLVLTELNTNPIEEVLELCCGSGAISIALLKENPDITVIAVDKSEEACSLTRDNAKRYGIDSRINIIQMDINEISPEYFDKKFDVIVSNPPYVPSGDMLHLQPEILGYEDRDALDGGSDGLVLIKLILQKSSYLLRPGGKTFLEVDPSHPQLLDRLLEENNRLRLSIGGVHKDIFERDRFVIIKKML</sequence>
<dbReference type="InterPro" id="IPR002052">
    <property type="entry name" value="DNA_methylase_N6_adenine_CS"/>
</dbReference>
<dbReference type="NCBIfam" id="TIGR00536">
    <property type="entry name" value="hemK_fam"/>
    <property type="match status" value="1"/>
</dbReference>
<dbReference type="SUPFAM" id="SSF53335">
    <property type="entry name" value="S-adenosyl-L-methionine-dependent methyltransferases"/>
    <property type="match status" value="1"/>
</dbReference>
<dbReference type="GO" id="GO:0003676">
    <property type="term" value="F:nucleic acid binding"/>
    <property type="evidence" value="ECO:0007669"/>
    <property type="project" value="InterPro"/>
</dbReference>
<dbReference type="Gene3D" id="3.40.50.150">
    <property type="entry name" value="Vaccinia Virus protein VP39"/>
    <property type="match status" value="1"/>
</dbReference>
<keyword evidence="2 7" id="KW-0489">Methyltransferase</keyword>
<evidence type="ECO:0000256" key="5">
    <source>
        <dbReference type="ARBA" id="ARBA00048391"/>
    </source>
</evidence>
<evidence type="ECO:0000256" key="4">
    <source>
        <dbReference type="ARBA" id="ARBA00022691"/>
    </source>
</evidence>
<evidence type="ECO:0000256" key="3">
    <source>
        <dbReference type="ARBA" id="ARBA00022679"/>
    </source>
</evidence>
<dbReference type="InterPro" id="IPR004556">
    <property type="entry name" value="HemK-like"/>
</dbReference>
<evidence type="ECO:0000313" key="8">
    <source>
        <dbReference type="Proteomes" id="UP001458880"/>
    </source>
</evidence>
<dbReference type="Gene3D" id="1.10.8.10">
    <property type="entry name" value="DNA helicase RuvA subunit, C-terminal domain"/>
    <property type="match status" value="1"/>
</dbReference>
<dbReference type="PANTHER" id="PTHR18895:SF74">
    <property type="entry name" value="MTRF1L RELEASE FACTOR GLUTAMINE METHYLTRANSFERASE"/>
    <property type="match status" value="1"/>
</dbReference>
<dbReference type="CDD" id="cd02440">
    <property type="entry name" value="AdoMet_MTases"/>
    <property type="match status" value="1"/>
</dbReference>
<evidence type="ECO:0000313" key="7">
    <source>
        <dbReference type="EMBL" id="KAK9752844.1"/>
    </source>
</evidence>
<comment type="caution">
    <text evidence="7">The sequence shown here is derived from an EMBL/GenBank/DDBJ whole genome shotgun (WGS) entry which is preliminary data.</text>
</comment>
<proteinExistence type="predicted"/>
<comment type="catalytic activity">
    <reaction evidence="5">
        <text>L-glutaminyl-[peptide chain release factor] + S-adenosyl-L-methionine = N(5)-methyl-L-glutaminyl-[peptide chain release factor] + S-adenosyl-L-homocysteine + H(+)</text>
        <dbReference type="Rhea" id="RHEA:42896"/>
        <dbReference type="Rhea" id="RHEA-COMP:10271"/>
        <dbReference type="Rhea" id="RHEA-COMP:10272"/>
        <dbReference type="ChEBI" id="CHEBI:15378"/>
        <dbReference type="ChEBI" id="CHEBI:30011"/>
        <dbReference type="ChEBI" id="CHEBI:57856"/>
        <dbReference type="ChEBI" id="CHEBI:59789"/>
        <dbReference type="ChEBI" id="CHEBI:61891"/>
        <dbReference type="EC" id="2.1.1.297"/>
    </reaction>
</comment>
<dbReference type="InterPro" id="IPR050320">
    <property type="entry name" value="N5-glutamine_MTase"/>
</dbReference>
<dbReference type="Pfam" id="PF05175">
    <property type="entry name" value="MTS"/>
    <property type="match status" value="1"/>
</dbReference>
<dbReference type="EC" id="2.1.1.297" evidence="1"/>
<keyword evidence="3" id="KW-0808">Transferase</keyword>
<dbReference type="Proteomes" id="UP001458880">
    <property type="component" value="Unassembled WGS sequence"/>
</dbReference>
<dbReference type="InterPro" id="IPR007848">
    <property type="entry name" value="Small_mtfrase_dom"/>
</dbReference>
<dbReference type="GO" id="GO:0102559">
    <property type="term" value="F:peptide chain release factor N(5)-glutamine methyltransferase activity"/>
    <property type="evidence" value="ECO:0007669"/>
    <property type="project" value="UniProtKB-EC"/>
</dbReference>
<keyword evidence="4" id="KW-0949">S-adenosyl-L-methionine</keyword>
<dbReference type="GO" id="GO:0005739">
    <property type="term" value="C:mitochondrion"/>
    <property type="evidence" value="ECO:0007669"/>
    <property type="project" value="TreeGrafter"/>
</dbReference>
<dbReference type="GO" id="GO:0032259">
    <property type="term" value="P:methylation"/>
    <property type="evidence" value="ECO:0007669"/>
    <property type="project" value="UniProtKB-KW"/>
</dbReference>
<gene>
    <name evidence="7" type="ORF">QE152_g3911</name>
</gene>
<name>A0AAW1N2R6_POPJA</name>
<evidence type="ECO:0000259" key="6">
    <source>
        <dbReference type="Pfam" id="PF05175"/>
    </source>
</evidence>
<organism evidence="7 8">
    <name type="scientific">Popillia japonica</name>
    <name type="common">Japanese beetle</name>
    <dbReference type="NCBI Taxonomy" id="7064"/>
    <lineage>
        <taxon>Eukaryota</taxon>
        <taxon>Metazoa</taxon>
        <taxon>Ecdysozoa</taxon>
        <taxon>Arthropoda</taxon>
        <taxon>Hexapoda</taxon>
        <taxon>Insecta</taxon>
        <taxon>Pterygota</taxon>
        <taxon>Neoptera</taxon>
        <taxon>Endopterygota</taxon>
        <taxon>Coleoptera</taxon>
        <taxon>Polyphaga</taxon>
        <taxon>Scarabaeiformia</taxon>
        <taxon>Scarabaeidae</taxon>
        <taxon>Rutelinae</taxon>
        <taxon>Popillia</taxon>
    </lineage>
</organism>
<dbReference type="NCBIfam" id="TIGR03534">
    <property type="entry name" value="RF_mod_PrmC"/>
    <property type="match status" value="1"/>
</dbReference>
<accession>A0AAW1N2R6</accession>
<evidence type="ECO:0000256" key="2">
    <source>
        <dbReference type="ARBA" id="ARBA00022603"/>
    </source>
</evidence>
<dbReference type="InterPro" id="IPR029063">
    <property type="entry name" value="SAM-dependent_MTases_sf"/>
</dbReference>
<dbReference type="PROSITE" id="PS00092">
    <property type="entry name" value="N6_MTASE"/>
    <property type="match status" value="1"/>
</dbReference>
<feature type="domain" description="Methyltransferase small" evidence="6">
    <location>
        <begin position="170"/>
        <end position="262"/>
    </location>
</feature>
<dbReference type="InterPro" id="IPR019874">
    <property type="entry name" value="RF_methyltr_PrmC"/>
</dbReference>